<evidence type="ECO:0000256" key="5">
    <source>
        <dbReference type="ARBA" id="ARBA00023136"/>
    </source>
</evidence>
<accession>A0A1Y1WIK1</accession>
<evidence type="ECO:0000256" key="6">
    <source>
        <dbReference type="SAM" id="Phobius"/>
    </source>
</evidence>
<gene>
    <name evidence="7" type="ORF">DL89DRAFT_244201</name>
</gene>
<dbReference type="PANTHER" id="PTHR21347:SF0">
    <property type="entry name" value="LIPID SCRAMBLASE CLPTM1L"/>
    <property type="match status" value="1"/>
</dbReference>
<comment type="caution">
    <text evidence="7">The sequence shown here is derived from an EMBL/GenBank/DDBJ whole genome shotgun (WGS) entry which is preliminary data.</text>
</comment>
<proteinExistence type="inferred from homology"/>
<dbReference type="EMBL" id="MCFD01000002">
    <property type="protein sequence ID" value="ORX73302.1"/>
    <property type="molecule type" value="Genomic_DNA"/>
</dbReference>
<keyword evidence="5 6" id="KW-0472">Membrane</keyword>
<dbReference type="AlphaFoldDB" id="A0A1Y1WIK1"/>
<reference evidence="7 8" key="1">
    <citation type="submission" date="2016-07" db="EMBL/GenBank/DDBJ databases">
        <title>Pervasive Adenine N6-methylation of Active Genes in Fungi.</title>
        <authorList>
            <consortium name="DOE Joint Genome Institute"/>
            <person name="Mondo S.J."/>
            <person name="Dannebaum R.O."/>
            <person name="Kuo R.C."/>
            <person name="Labutti K."/>
            <person name="Haridas S."/>
            <person name="Kuo A."/>
            <person name="Salamov A."/>
            <person name="Ahrendt S.R."/>
            <person name="Lipzen A."/>
            <person name="Sullivan W."/>
            <person name="Andreopoulos W.B."/>
            <person name="Clum A."/>
            <person name="Lindquist E."/>
            <person name="Daum C."/>
            <person name="Ramamoorthy G.K."/>
            <person name="Gryganskyi A."/>
            <person name="Culley D."/>
            <person name="Magnuson J.K."/>
            <person name="James T.Y."/>
            <person name="O'Malley M.A."/>
            <person name="Stajich J.E."/>
            <person name="Spatafora J.W."/>
            <person name="Visel A."/>
            <person name="Grigoriev I.V."/>
        </authorList>
    </citation>
    <scope>NUCLEOTIDE SEQUENCE [LARGE SCALE GENOMIC DNA]</scope>
    <source>
        <strain evidence="7 8">ATCC 12442</strain>
    </source>
</reference>
<organism evidence="7 8">
    <name type="scientific">Linderina pennispora</name>
    <dbReference type="NCBI Taxonomy" id="61395"/>
    <lineage>
        <taxon>Eukaryota</taxon>
        <taxon>Fungi</taxon>
        <taxon>Fungi incertae sedis</taxon>
        <taxon>Zoopagomycota</taxon>
        <taxon>Kickxellomycotina</taxon>
        <taxon>Kickxellomycetes</taxon>
        <taxon>Kickxellales</taxon>
        <taxon>Kickxellaceae</taxon>
        <taxon>Linderina</taxon>
    </lineage>
</organism>
<keyword evidence="4 6" id="KW-1133">Transmembrane helix</keyword>
<keyword evidence="3 6" id="KW-0812">Transmembrane</keyword>
<dbReference type="InterPro" id="IPR008429">
    <property type="entry name" value="CLPTM1"/>
</dbReference>
<feature type="transmembrane region" description="Helical" evidence="6">
    <location>
        <begin position="288"/>
        <end position="308"/>
    </location>
</feature>
<dbReference type="RefSeq" id="XP_040746642.1">
    <property type="nucleotide sequence ID" value="XM_040885056.1"/>
</dbReference>
<dbReference type="STRING" id="61395.A0A1Y1WIK1"/>
<name>A0A1Y1WIK1_9FUNG</name>
<sequence>MTVTPALVPYWRYGDRMSLALYVNEDAACSNATIEQQSPAWEVKDILYGDTGISYQADLELAASASVQNNGTLYAHAVFTRNGYGKHPKEDNYDADNVAVVTWPLTYYVRYRKPDHVKKLVEFPHKGSGVELTAEEISARDQQRALREARESEMDGKLVSYWYPNLTLAIVDSGMELYPYSSEPPVVHKWIKLADVRGKDPQSHLTYMKPIFFVNDFWRLQSHMSLINETTSALPLHVQVSSLSLWKFRVFCSMDHSAKQQEQGLFGEDLGSSGMDEMKRMLADTNPVLLAITFIVTLLHSLFDFLAFKNDVQFWRKKQDTVGVSIRTMLMNVAFEAVILLYLFDNRGNTSYMILISNTVSVVIEGWKVAKETRRELVRIGGYAVTVKAYEAMTEEESSTREYDQIAYKYLSYVAYPLLLVYAIYSLFTQEQRSWYSFVLSVLVGYVYTFGFMMMIPQLYINYRLKSVAHMPWRTFAYKALSTFIDDLFSWVMKMPWLHRLATLRDDVVFVVYLYQRWIYRVDHSRANEYGQVGKETQAEIKTDALESDAAEPKKDK</sequence>
<feature type="transmembrane region" description="Helical" evidence="6">
    <location>
        <begin position="434"/>
        <end position="456"/>
    </location>
</feature>
<dbReference type="GO" id="GO:0016020">
    <property type="term" value="C:membrane"/>
    <property type="evidence" value="ECO:0007669"/>
    <property type="project" value="UniProtKB-SubCell"/>
</dbReference>
<evidence type="ECO:0000256" key="1">
    <source>
        <dbReference type="ARBA" id="ARBA00004141"/>
    </source>
</evidence>
<evidence type="ECO:0000256" key="3">
    <source>
        <dbReference type="ARBA" id="ARBA00022692"/>
    </source>
</evidence>
<protein>
    <submittedName>
        <fullName evidence="7">Cleft lip and palate transmembrane 1</fullName>
    </submittedName>
</protein>
<dbReference type="Proteomes" id="UP000193922">
    <property type="component" value="Unassembled WGS sequence"/>
</dbReference>
<comment type="subcellular location">
    <subcellularLocation>
        <location evidence="1">Membrane</location>
        <topology evidence="1">Multi-pass membrane protein</topology>
    </subcellularLocation>
</comment>
<dbReference type="OrthoDB" id="378564at2759"/>
<evidence type="ECO:0000256" key="2">
    <source>
        <dbReference type="ARBA" id="ARBA00009310"/>
    </source>
</evidence>
<dbReference type="GO" id="GO:0012505">
    <property type="term" value="C:endomembrane system"/>
    <property type="evidence" value="ECO:0007669"/>
    <property type="project" value="TreeGrafter"/>
</dbReference>
<evidence type="ECO:0000313" key="7">
    <source>
        <dbReference type="EMBL" id="ORX73302.1"/>
    </source>
</evidence>
<feature type="transmembrane region" description="Helical" evidence="6">
    <location>
        <begin position="328"/>
        <end position="344"/>
    </location>
</feature>
<dbReference type="GeneID" id="63801704"/>
<evidence type="ECO:0000313" key="8">
    <source>
        <dbReference type="Proteomes" id="UP000193922"/>
    </source>
</evidence>
<evidence type="ECO:0000256" key="4">
    <source>
        <dbReference type="ARBA" id="ARBA00022989"/>
    </source>
</evidence>
<dbReference type="Pfam" id="PF05602">
    <property type="entry name" value="CLPTM1"/>
    <property type="match status" value="1"/>
</dbReference>
<feature type="transmembrane region" description="Helical" evidence="6">
    <location>
        <begin position="410"/>
        <end position="428"/>
    </location>
</feature>
<comment type="similarity">
    <text evidence="2">Belongs to the CLPTM1 family.</text>
</comment>
<dbReference type="PANTHER" id="PTHR21347">
    <property type="entry name" value="CLEFT LIP AND PALATE ASSOCIATED TRANSMEMBRANE PROTEIN-RELATED"/>
    <property type="match status" value="1"/>
</dbReference>
<keyword evidence="8" id="KW-1185">Reference proteome</keyword>